<dbReference type="Proteomes" id="UP000007029">
    <property type="component" value="Chromosome"/>
</dbReference>
<dbReference type="Pfam" id="PF13778">
    <property type="entry name" value="DUF4174"/>
    <property type="match status" value="1"/>
</dbReference>
<evidence type="ECO:0000259" key="3">
    <source>
        <dbReference type="Pfam" id="PF13778"/>
    </source>
</evidence>
<dbReference type="InterPro" id="IPR025232">
    <property type="entry name" value="DUF4174"/>
</dbReference>
<accession>Q168F7</accession>
<dbReference type="eggNOG" id="ENOG5032S56">
    <property type="taxonomic scope" value="Bacteria"/>
</dbReference>
<keyword evidence="1 2" id="KW-0732">Signal</keyword>
<protein>
    <recommendedName>
        <fullName evidence="3">DUF4174 domain-containing protein</fullName>
    </recommendedName>
</protein>
<feature type="chain" id="PRO_5004183963" description="DUF4174 domain-containing protein" evidence="2">
    <location>
        <begin position="20"/>
        <end position="151"/>
    </location>
</feature>
<evidence type="ECO:0000313" key="5">
    <source>
        <dbReference type="Proteomes" id="UP000007029"/>
    </source>
</evidence>
<keyword evidence="5" id="KW-1185">Reference proteome</keyword>
<evidence type="ECO:0000256" key="1">
    <source>
        <dbReference type="ARBA" id="ARBA00022729"/>
    </source>
</evidence>
<organism evidence="4 5">
    <name type="scientific">Roseobacter denitrificans (strain ATCC 33942 / OCh 114)</name>
    <name type="common">Erythrobacter sp. (strain OCh 114)</name>
    <name type="synonym">Roseobacter denitrificans</name>
    <dbReference type="NCBI Taxonomy" id="375451"/>
    <lineage>
        <taxon>Bacteria</taxon>
        <taxon>Pseudomonadati</taxon>
        <taxon>Pseudomonadota</taxon>
        <taxon>Alphaproteobacteria</taxon>
        <taxon>Rhodobacterales</taxon>
        <taxon>Roseobacteraceae</taxon>
        <taxon>Roseobacter</taxon>
    </lineage>
</organism>
<dbReference type="HOGENOM" id="CLU_100965_0_1_5"/>
<dbReference type="RefSeq" id="WP_011568253.1">
    <property type="nucleotide sequence ID" value="NC_008209.1"/>
</dbReference>
<dbReference type="STRING" id="375451.RD1_2033"/>
<feature type="signal peptide" evidence="2">
    <location>
        <begin position="1"/>
        <end position="19"/>
    </location>
</feature>
<dbReference type="KEGG" id="rde:RD1_2033"/>
<feature type="domain" description="DUF4174" evidence="3">
    <location>
        <begin position="39"/>
        <end position="140"/>
    </location>
</feature>
<dbReference type="AlphaFoldDB" id="Q168F7"/>
<reference evidence="4 5" key="1">
    <citation type="journal article" date="2007" name="J. Bacteriol.">
        <title>The complete genome sequence of Roseobacter denitrificans reveals a mixotrophic rather than photosynthetic metabolism.</title>
        <authorList>
            <person name="Swingley W.D."/>
            <person name="Sadekar S."/>
            <person name="Mastrian S.D."/>
            <person name="Matthies H.J."/>
            <person name="Hao J."/>
            <person name="Ramos H."/>
            <person name="Acharya C.R."/>
            <person name="Conrad A.L."/>
            <person name="Taylor H.L."/>
            <person name="Dejesa L.C."/>
            <person name="Shah M.K."/>
            <person name="O'huallachain M.E."/>
            <person name="Lince M.T."/>
            <person name="Blankenship R.E."/>
            <person name="Beatty J.T."/>
            <person name="Touchman J.W."/>
        </authorList>
    </citation>
    <scope>NUCLEOTIDE SEQUENCE [LARGE SCALE GENOMIC DNA]</scope>
    <source>
        <strain evidence="5">ATCC 33942 / OCh 114</strain>
    </source>
</reference>
<sequence>MKTLLPFVLAALFASPLSAENGEAPASEQLFFSMDEVDLSQFKWKKRPVVVFADSDLDPAFVEQMKLLRERPDELMARDVVVITDTNPEPLSDLRRKLRPRNFMLVLINKEGTVNVRKPFPWDVREVSRSIDKMPIRQREIREEKARAAEG</sequence>
<dbReference type="EMBL" id="CP000362">
    <property type="protein sequence ID" value="ABG31636.1"/>
    <property type="molecule type" value="Genomic_DNA"/>
</dbReference>
<name>Q168F7_ROSDO</name>
<dbReference type="OrthoDB" id="7362103at2"/>
<evidence type="ECO:0000313" key="4">
    <source>
        <dbReference type="EMBL" id="ABG31636.1"/>
    </source>
</evidence>
<gene>
    <name evidence="4" type="ordered locus">RD1_2033</name>
</gene>
<evidence type="ECO:0000256" key="2">
    <source>
        <dbReference type="SAM" id="SignalP"/>
    </source>
</evidence>
<proteinExistence type="predicted"/>